<dbReference type="STRING" id="42514.ENSPNAP00000001486"/>
<proteinExistence type="predicted"/>
<dbReference type="Ensembl" id="ENSPNAT00000012081.2">
    <property type="protein sequence ID" value="ENSPNAP00000001486.2"/>
    <property type="gene ID" value="ENSPNAG00000000761.2"/>
</dbReference>
<name>A0A3B4BSJ7_PYGNA</name>
<reference evidence="1 2" key="1">
    <citation type="submission" date="2020-10" db="EMBL/GenBank/DDBJ databases">
        <title>Pygocentrus nattereri (red-bellied piranha) genome, fPygNat1, primary haplotype.</title>
        <authorList>
            <person name="Myers G."/>
            <person name="Meyer A."/>
            <person name="Karagic N."/>
            <person name="Pippel M."/>
            <person name="Winkler S."/>
            <person name="Tracey A."/>
            <person name="Wood J."/>
            <person name="Formenti G."/>
            <person name="Howe K."/>
            <person name="Fedrigo O."/>
            <person name="Jarvis E.D."/>
        </authorList>
    </citation>
    <scope>NUCLEOTIDE SEQUENCE [LARGE SCALE GENOMIC DNA]</scope>
</reference>
<keyword evidence="2" id="KW-1185">Reference proteome</keyword>
<reference evidence="1" key="3">
    <citation type="submission" date="2025-09" db="UniProtKB">
        <authorList>
            <consortium name="Ensembl"/>
        </authorList>
    </citation>
    <scope>IDENTIFICATION</scope>
</reference>
<protein>
    <submittedName>
        <fullName evidence="1">Uncharacterized protein</fullName>
    </submittedName>
</protein>
<accession>A0A3B4BSJ7</accession>
<dbReference type="OMA" id="WIHYTAH"/>
<organism evidence="1 2">
    <name type="scientific">Pygocentrus nattereri</name>
    <name type="common">Red-bellied piranha</name>
    <dbReference type="NCBI Taxonomy" id="42514"/>
    <lineage>
        <taxon>Eukaryota</taxon>
        <taxon>Metazoa</taxon>
        <taxon>Chordata</taxon>
        <taxon>Craniata</taxon>
        <taxon>Vertebrata</taxon>
        <taxon>Euteleostomi</taxon>
        <taxon>Actinopterygii</taxon>
        <taxon>Neopterygii</taxon>
        <taxon>Teleostei</taxon>
        <taxon>Ostariophysi</taxon>
        <taxon>Characiformes</taxon>
        <taxon>Characoidei</taxon>
        <taxon>Pygocentrus</taxon>
    </lineage>
</organism>
<sequence>ATPPDKTDNEVTALETGFRDTNSWIDWIHYTVHTSGACICYVCSTAKPVLPTAPCSALLNDRDRTSCLLTLLSSRTVPNYSVCANMHWKFPPVRKIGNVPPIFEPAEGNYTCFTRQITL</sequence>
<dbReference type="AlphaFoldDB" id="A0A3B4BSJ7"/>
<evidence type="ECO:0000313" key="2">
    <source>
        <dbReference type="Proteomes" id="UP001501920"/>
    </source>
</evidence>
<evidence type="ECO:0000313" key="1">
    <source>
        <dbReference type="Ensembl" id="ENSPNAP00000001486.2"/>
    </source>
</evidence>
<dbReference type="Proteomes" id="UP001501920">
    <property type="component" value="Chromosome 16"/>
</dbReference>
<dbReference type="GeneTree" id="ENSGT00940000180198"/>
<reference evidence="1" key="2">
    <citation type="submission" date="2025-08" db="UniProtKB">
        <authorList>
            <consortium name="Ensembl"/>
        </authorList>
    </citation>
    <scope>IDENTIFICATION</scope>
</reference>